<proteinExistence type="predicted"/>
<dbReference type="VEuPathDB" id="VectorBase:ISCP_000453"/>
<name>A0A4D5RQR8_IXOSC</name>
<feature type="chain" id="PRO_5020021049" evidence="1">
    <location>
        <begin position="25"/>
        <end position="700"/>
    </location>
</feature>
<dbReference type="PANTHER" id="PTHR36902:SF1">
    <property type="entry name" value="ENRICHED IN SURFACE-LABELED PROTEOME PROTEIN 9"/>
    <property type="match status" value="1"/>
</dbReference>
<keyword evidence="1" id="KW-0732">Signal</keyword>
<evidence type="ECO:0000313" key="3">
    <source>
        <dbReference type="EMBL" id="MOY39485.1"/>
    </source>
</evidence>
<feature type="signal peptide" evidence="1">
    <location>
        <begin position="1"/>
        <end position="24"/>
    </location>
</feature>
<evidence type="ECO:0000259" key="2">
    <source>
        <dbReference type="Pfam" id="PF25898"/>
    </source>
</evidence>
<organism evidence="3">
    <name type="scientific">Ixodes scapularis</name>
    <name type="common">Black-legged tick</name>
    <name type="synonym">Deer tick</name>
    <dbReference type="NCBI Taxonomy" id="6945"/>
    <lineage>
        <taxon>Eukaryota</taxon>
        <taxon>Metazoa</taxon>
        <taxon>Ecdysozoa</taxon>
        <taxon>Arthropoda</taxon>
        <taxon>Chelicerata</taxon>
        <taxon>Arachnida</taxon>
        <taxon>Acari</taxon>
        <taxon>Parasitiformes</taxon>
        <taxon>Ixodida</taxon>
        <taxon>Ixodoidea</taxon>
        <taxon>Ixodidae</taxon>
        <taxon>Ixodinae</taxon>
        <taxon>Ixodes</taxon>
    </lineage>
</organism>
<protein>
    <submittedName>
        <fullName evidence="3">Putative conserved secreted protein</fullName>
    </submittedName>
</protein>
<dbReference type="PANTHER" id="PTHR36902">
    <property type="entry name" value="ENRICHED IN SURFACE-LABELED PROTEOME PROTEIN 9"/>
    <property type="match status" value="1"/>
</dbReference>
<dbReference type="Pfam" id="PF25898">
    <property type="entry name" value="LolA_2nd_metazoa"/>
    <property type="match status" value="1"/>
</dbReference>
<accession>A0A4D5RQR8</accession>
<dbReference type="VEuPathDB" id="VectorBase:ISCW008684"/>
<dbReference type="AlphaFoldDB" id="A0A4D5RQR8"/>
<reference evidence="3" key="1">
    <citation type="submission" date="2019-04" db="EMBL/GenBank/DDBJ databases">
        <title>An insight into the mialome of Ixodes scapularis.</title>
        <authorList>
            <person name="Ribeiro J.M."/>
            <person name="Mather T.N."/>
            <person name="Karim S."/>
        </authorList>
    </citation>
    <scope>NUCLEOTIDE SEQUENCE</scope>
</reference>
<feature type="domain" description="LolA-like" evidence="2">
    <location>
        <begin position="234"/>
        <end position="467"/>
    </location>
</feature>
<dbReference type="EMBL" id="GHJT01005514">
    <property type="protein sequence ID" value="MOY39485.1"/>
    <property type="molecule type" value="Transcribed_RNA"/>
</dbReference>
<dbReference type="OrthoDB" id="6502284at2759"/>
<dbReference type="InterPro" id="IPR058831">
    <property type="entry name" value="LolA-like_dom_2nd"/>
</dbReference>
<dbReference type="VEuPathDB" id="VectorBase:ISCI008684"/>
<sequence>MAVLNRILAMNVIFMALLPRHSEQQGSQGIFSQAQGGPSYYGSFKAIGEIIRSNPNTPIFKQEVQYFEEIHDKTSNTSFLKVRSANETTSYFQDTETRQTFYFGVSENSFFCKLISETMKTKSDELKFYNSDDGRRYFFLRDILAIQNWTRSSNLQYARNVSTEVWVATSKHKEHQLSIAIALTGGNWSSTALNARAPVTVDFGVGNDGEETRINIFSFQDFEGTLRYDIPQLPDGVYCDGYKKSVPPPKLEQITTFNYRAEMWSSTDQLVRTSDVWIDMNRALYRMDYEPVTVGNGDQRSIIVSGNEKTIYTITREPTNQCNMTAITELEIDPQMVTDPRYVLHMTPSTFFSGNKEKLSLSYKKQTEKRGIPCHVWQVLRDDWPPESSSVKTLWEWCVAMPDAQDIKATKGDVYLVNLDLSILEVPKEVKFLNLSVGTKLSFRFYDALQNPPELIDLHGFDISPCYEDNEMADMKIIVKLSSEDYKTLSAAFTLYNPRFLSAWRRALEKSSGLPDSSLRVTRIKAALDDNALVVQFTMLDRFPARAHTGIIDDQVTLKEMKSKLQAAIDAGQLGIQYKGMNLVASSESLLPVTAVPDTPVPGTTVPGTIVPGTELPTTSKSLTDEWEVITDPDDETTTVVVVSTDAPLNEYASGRYSAATIAGTTTAMFVLGALLGASGTYVKSKVIISGEPVRHRFWA</sequence>
<evidence type="ECO:0000256" key="1">
    <source>
        <dbReference type="SAM" id="SignalP"/>
    </source>
</evidence>